<evidence type="ECO:0000256" key="7">
    <source>
        <dbReference type="ARBA" id="ARBA00022723"/>
    </source>
</evidence>
<dbReference type="GO" id="GO:0046872">
    <property type="term" value="F:metal ion binding"/>
    <property type="evidence" value="ECO:0007669"/>
    <property type="project" value="UniProtKB-UniRule"/>
</dbReference>
<feature type="transmembrane region" description="Helical" evidence="12">
    <location>
        <begin position="53"/>
        <end position="74"/>
    </location>
</feature>
<evidence type="ECO:0000256" key="12">
    <source>
        <dbReference type="PIRNR" id="PIRNR006446"/>
    </source>
</evidence>
<evidence type="ECO:0000256" key="2">
    <source>
        <dbReference type="ARBA" id="ARBA00009819"/>
    </source>
</evidence>
<dbReference type="GO" id="GO:0016682">
    <property type="term" value="F:oxidoreductase activity, acting on diphenols and related substances as donors, oxygen as acceptor"/>
    <property type="evidence" value="ECO:0007669"/>
    <property type="project" value="TreeGrafter"/>
</dbReference>
<keyword evidence="7 12" id="KW-0479">Metal-binding</keyword>
<evidence type="ECO:0000256" key="9">
    <source>
        <dbReference type="ARBA" id="ARBA00022989"/>
    </source>
</evidence>
<dbReference type="Proteomes" id="UP000594688">
    <property type="component" value="Chromosome"/>
</dbReference>
<organism evidence="13 14">
    <name type="scientific">Candidatus Nitronauta litoralis</name>
    <dbReference type="NCBI Taxonomy" id="2705533"/>
    <lineage>
        <taxon>Bacteria</taxon>
        <taxon>Pseudomonadati</taxon>
        <taxon>Nitrospinota/Tectimicrobiota group</taxon>
        <taxon>Nitrospinota</taxon>
        <taxon>Nitrospinia</taxon>
        <taxon>Nitrospinales</taxon>
        <taxon>Nitrospinaceae</taxon>
        <taxon>Candidatus Nitronauta</taxon>
    </lineage>
</organism>
<dbReference type="Pfam" id="PF01654">
    <property type="entry name" value="Cyt_bd_oxida_I"/>
    <property type="match status" value="1"/>
</dbReference>
<evidence type="ECO:0000256" key="1">
    <source>
        <dbReference type="ARBA" id="ARBA00004651"/>
    </source>
</evidence>
<evidence type="ECO:0000256" key="11">
    <source>
        <dbReference type="ARBA" id="ARBA00023136"/>
    </source>
</evidence>
<dbReference type="GO" id="GO:0009055">
    <property type="term" value="F:electron transfer activity"/>
    <property type="evidence" value="ECO:0007669"/>
    <property type="project" value="UniProtKB-UniRule"/>
</dbReference>
<feature type="transmembrane region" description="Helical" evidence="12">
    <location>
        <begin position="181"/>
        <end position="202"/>
    </location>
</feature>
<evidence type="ECO:0000256" key="4">
    <source>
        <dbReference type="ARBA" id="ARBA00022475"/>
    </source>
</evidence>
<evidence type="ECO:0000313" key="14">
    <source>
        <dbReference type="Proteomes" id="UP000594688"/>
    </source>
</evidence>
<keyword evidence="8 12" id="KW-0249">Electron transport</keyword>
<dbReference type="GO" id="GO:0019646">
    <property type="term" value="P:aerobic electron transport chain"/>
    <property type="evidence" value="ECO:0007669"/>
    <property type="project" value="InterPro"/>
</dbReference>
<dbReference type="KEGG" id="nli:G3M70_00795"/>
<feature type="transmembrane region" description="Helical" evidence="12">
    <location>
        <begin position="352"/>
        <end position="374"/>
    </location>
</feature>
<dbReference type="GO" id="GO:0005886">
    <property type="term" value="C:plasma membrane"/>
    <property type="evidence" value="ECO:0007669"/>
    <property type="project" value="UniProtKB-SubCell"/>
</dbReference>
<proteinExistence type="inferred from homology"/>
<comment type="subcellular location">
    <subcellularLocation>
        <location evidence="1">Cell membrane</location>
        <topology evidence="1">Multi-pass membrane protein</topology>
    </subcellularLocation>
</comment>
<name>A0A7T0BTC0_9BACT</name>
<protein>
    <submittedName>
        <fullName evidence="13">Cytochrome ubiquinol oxidase subunit I</fullName>
    </submittedName>
</protein>
<dbReference type="PANTHER" id="PTHR30365">
    <property type="entry name" value="CYTOCHROME D UBIQUINOL OXIDASE"/>
    <property type="match status" value="1"/>
</dbReference>
<evidence type="ECO:0000256" key="6">
    <source>
        <dbReference type="ARBA" id="ARBA00022692"/>
    </source>
</evidence>
<keyword evidence="5 12" id="KW-0349">Heme</keyword>
<feature type="transmembrane region" description="Helical" evidence="12">
    <location>
        <begin position="214"/>
        <end position="232"/>
    </location>
</feature>
<evidence type="ECO:0000256" key="8">
    <source>
        <dbReference type="ARBA" id="ARBA00022982"/>
    </source>
</evidence>
<accession>A0A7T0BTC0</accession>
<dbReference type="PANTHER" id="PTHR30365:SF14">
    <property type="entry name" value="CYTOCHROME BD MENAQUINOL OXIDASE SUBUNIT I-RELATED"/>
    <property type="match status" value="1"/>
</dbReference>
<evidence type="ECO:0000256" key="5">
    <source>
        <dbReference type="ARBA" id="ARBA00022617"/>
    </source>
</evidence>
<reference evidence="13 14" key="1">
    <citation type="submission" date="2020-02" db="EMBL/GenBank/DDBJ databases">
        <title>Genomic and physiological characterization of two novel Nitrospinaceae genera.</title>
        <authorList>
            <person name="Mueller A.J."/>
            <person name="Jung M.-Y."/>
            <person name="Strachan C.R."/>
            <person name="Herbold C.W."/>
            <person name="Kirkegaard R.H."/>
            <person name="Daims H."/>
        </authorList>
    </citation>
    <scope>NUCLEOTIDE SEQUENCE [LARGE SCALE GENOMIC DNA]</scope>
    <source>
        <strain evidence="13">EB</strain>
    </source>
</reference>
<keyword evidence="11 12" id="KW-0472">Membrane</keyword>
<keyword evidence="4 12" id="KW-1003">Cell membrane</keyword>
<feature type="transmembrane region" description="Helical" evidence="12">
    <location>
        <begin position="126"/>
        <end position="149"/>
    </location>
</feature>
<keyword evidence="10 12" id="KW-0408">Iron</keyword>
<gene>
    <name evidence="13" type="ORF">G3M70_00795</name>
</gene>
<dbReference type="AlphaFoldDB" id="A0A7T0BTC0"/>
<evidence type="ECO:0000256" key="3">
    <source>
        <dbReference type="ARBA" id="ARBA00022448"/>
    </source>
</evidence>
<dbReference type="PIRSF" id="PIRSF006446">
    <property type="entry name" value="Cyt_quinol_oxidase_1"/>
    <property type="match status" value="1"/>
</dbReference>
<feature type="transmembrane region" description="Helical" evidence="12">
    <location>
        <begin position="12"/>
        <end position="32"/>
    </location>
</feature>
<keyword evidence="6 12" id="KW-0812">Transmembrane</keyword>
<sequence>MIDLLAARSQMAISLGFHIIFACIGMAMPFFMSMAHWRWLKTRDKLYLNLTKVWMRGVAIFFAMGAVSGTVLAFELGLLFPGFMEKAGPVIGLPFAWEGTAFFLEAIALGFYLYGWNKINQWVHWAAGLAMGVFGIASAFFVICANGWMNSPTGFDIVGDKWTNIDPIAAMFNPAALQQGIHMSIAAFAATGFGVAGIHAFLLFRERQDRLHAAAIRIALIFGTTAALLQPISGDLSAKMVADTQPEKFAAMESHFKTEKGAGLLIGGIPLEDERRVILGLRIPGMLSFLAHGDFDSEVTGLDAFPEEDWPPVIVVHVAFQVMVGIGFLLAGLSLLYLFIRWKKQQLLDHPWFLLLLIVCTPIGFIAVEAGWVVTEVGRQPWVVYKILRVADTVTPMPGLWIPLLLFTGMYVALTAVGAWLMARQIKSVRGLAPESEKDGL</sequence>
<feature type="transmembrane region" description="Helical" evidence="12">
    <location>
        <begin position="314"/>
        <end position="340"/>
    </location>
</feature>
<evidence type="ECO:0000313" key="13">
    <source>
        <dbReference type="EMBL" id="QPJ60503.1"/>
    </source>
</evidence>
<dbReference type="InterPro" id="IPR002585">
    <property type="entry name" value="Cyt-d_ubiquinol_oxidase_su_1"/>
</dbReference>
<keyword evidence="9 12" id="KW-1133">Transmembrane helix</keyword>
<evidence type="ECO:0000256" key="10">
    <source>
        <dbReference type="ARBA" id="ARBA00023004"/>
    </source>
</evidence>
<dbReference type="GO" id="GO:0020037">
    <property type="term" value="F:heme binding"/>
    <property type="evidence" value="ECO:0007669"/>
    <property type="project" value="TreeGrafter"/>
</dbReference>
<comment type="similarity">
    <text evidence="2 12">Belongs to the cytochrome ubiquinol oxidase subunit 1 family.</text>
</comment>
<dbReference type="GO" id="GO:0070069">
    <property type="term" value="C:cytochrome complex"/>
    <property type="evidence" value="ECO:0007669"/>
    <property type="project" value="UniProtKB-UniRule"/>
</dbReference>
<feature type="transmembrane region" description="Helical" evidence="12">
    <location>
        <begin position="400"/>
        <end position="423"/>
    </location>
</feature>
<dbReference type="EMBL" id="CP048685">
    <property type="protein sequence ID" value="QPJ60503.1"/>
    <property type="molecule type" value="Genomic_DNA"/>
</dbReference>
<feature type="transmembrane region" description="Helical" evidence="12">
    <location>
        <begin position="94"/>
        <end position="114"/>
    </location>
</feature>
<keyword evidence="3 12" id="KW-0813">Transport</keyword>